<dbReference type="GO" id="GO:0008270">
    <property type="term" value="F:zinc ion binding"/>
    <property type="evidence" value="ECO:0007669"/>
    <property type="project" value="UniProtKB-KW"/>
</dbReference>
<evidence type="ECO:0000256" key="2">
    <source>
        <dbReference type="ARBA" id="ARBA00008097"/>
    </source>
</evidence>
<comment type="pathway">
    <text evidence="1">Protein modification; [NiFe] hydrogenase maturation.</text>
</comment>
<dbReference type="PROSITE" id="PS51163">
    <property type="entry name" value="YRDC"/>
    <property type="match status" value="1"/>
</dbReference>
<evidence type="ECO:0000256" key="3">
    <source>
        <dbReference type="ARBA" id="ARBA00022598"/>
    </source>
</evidence>
<dbReference type="InterPro" id="IPR055128">
    <property type="entry name" value="HypF_C_2"/>
</dbReference>
<feature type="region of interest" description="Disordered" evidence="10">
    <location>
        <begin position="396"/>
        <end position="482"/>
    </location>
</feature>
<dbReference type="RefSeq" id="WP_129349997.1">
    <property type="nucleotide sequence ID" value="NZ_CP012670.1"/>
</dbReference>
<keyword evidence="4" id="KW-0479">Metal-binding</keyword>
<dbReference type="OrthoDB" id="9808093at2"/>
<keyword evidence="5" id="KW-0863">Zinc-finger</keyword>
<dbReference type="InterPro" id="IPR051060">
    <property type="entry name" value="Carbamoyltrans_HypF-like"/>
</dbReference>
<dbReference type="PIRSF" id="PIRSF006256">
    <property type="entry name" value="CMPcnvr_hdrg_mat"/>
    <property type="match status" value="1"/>
</dbReference>
<keyword evidence="6" id="KW-0862">Zinc</keyword>
<evidence type="ECO:0000313" key="14">
    <source>
        <dbReference type="Proteomes" id="UP000295781"/>
    </source>
</evidence>
<protein>
    <recommendedName>
        <fullName evidence="8">Carbamoyltransferase</fullName>
        <ecNumber evidence="8">6.2.-.-</ecNumber>
    </recommendedName>
</protein>
<dbReference type="Gene3D" id="3.30.110.120">
    <property type="match status" value="1"/>
</dbReference>
<organism evidence="13 14">
    <name type="scientific">Sorangium cellulosum</name>
    <name type="common">Polyangium cellulosum</name>
    <dbReference type="NCBI Taxonomy" id="56"/>
    <lineage>
        <taxon>Bacteria</taxon>
        <taxon>Pseudomonadati</taxon>
        <taxon>Myxococcota</taxon>
        <taxon>Polyangia</taxon>
        <taxon>Polyangiales</taxon>
        <taxon>Polyangiaceae</taxon>
        <taxon>Sorangium</taxon>
    </lineage>
</organism>
<sequence>MERRRGRVEGVAQGVGFRPFAARLARELGLAGGVRNEGGAVVVEVEGDRERLDAFARRLEAEAPAAARIDRVAWAAVAPRGARGFRIDESDPGGAPRLTIPPDLRACEGCLAEVEDPGARRLGYPFTSCAACGPRFTIVEALPYDRPRTTMARFAMCAACRREYDDPADRRYHAQPIACPACGPALTLRDAAFARLAGGDAALAQACEALRRGGIVALKGLGGYQLLCDARDEAAVQRLRERKRRAEKPFAVMVAEVAAARALAAVSALEEEALTSAAAPIVLLRRRGDGLARSVAPGSARLGVMLPATPLHHLLARRLGFPVVATSGNLHEEPIAADDEDARRRLGRIADVFLTHDRPIARRCDDAVVHVVDGRIRTLRLARGLAPVRVALGSTSVGTTSTSVGTTSTSVGTTSTSVGTVGTTSTSVGTTTSTSVGTVGATSTSVGTTSTSVGATSTSVGTTSTSVGATTSTSVGATSTSVGTTSTSVGRALLCAGAHLKNAPAAAVDGEAVLWPHVGDLDTPAARDALDEALAALRAFLALDPAAVVADAHPDYASTRWAERSGLPVVRVQHHHAHVAACLAEHGGREALGVAWDGAGLGDDGTLWGGELLHVTPRGARRLAHLRPFPLPGGDAAARDGRRALAGLLVEAGLPLPAGDRDLERFAAVARSTRLAPRTSSAGRLFDAVAALTGLRARASFEGQAALAVEHAAEPGAEPYPFRLDGPSIDWAPMLAPMLAERGDARRVASRFHATLIAMIVEVAVRHGARAVALAGGCFQNVLLAEGAARALRERGLSVLLPAAAPPGDGGLALGQAWVASHLASLPRSGR</sequence>
<feature type="active site" evidence="9">
    <location>
        <position position="36"/>
    </location>
</feature>
<feature type="active site" evidence="9">
    <location>
        <position position="18"/>
    </location>
</feature>
<dbReference type="InterPro" id="IPR011125">
    <property type="entry name" value="Znf_HypF"/>
</dbReference>
<dbReference type="GO" id="GO:0016743">
    <property type="term" value="F:carboxyl- or carbamoyltransferase activity"/>
    <property type="evidence" value="ECO:0007669"/>
    <property type="project" value="UniProtKB-UniRule"/>
</dbReference>
<evidence type="ECO:0000259" key="11">
    <source>
        <dbReference type="PROSITE" id="PS51160"/>
    </source>
</evidence>
<keyword evidence="9" id="KW-0378">Hydrolase</keyword>
<dbReference type="Pfam" id="PF07503">
    <property type="entry name" value="zf-HYPF"/>
    <property type="match status" value="2"/>
</dbReference>
<dbReference type="GO" id="GO:0051604">
    <property type="term" value="P:protein maturation"/>
    <property type="evidence" value="ECO:0007669"/>
    <property type="project" value="TreeGrafter"/>
</dbReference>
<dbReference type="EMBL" id="CP012670">
    <property type="protein sequence ID" value="AUX24244.1"/>
    <property type="molecule type" value="Genomic_DNA"/>
</dbReference>
<accession>A0A4P2Q4D0</accession>
<evidence type="ECO:0000256" key="7">
    <source>
        <dbReference type="ARBA" id="ARBA00048220"/>
    </source>
</evidence>
<dbReference type="Gene3D" id="3.90.870.50">
    <property type="match status" value="1"/>
</dbReference>
<evidence type="ECO:0000256" key="4">
    <source>
        <dbReference type="ARBA" id="ARBA00022723"/>
    </source>
</evidence>
<evidence type="ECO:0000256" key="1">
    <source>
        <dbReference type="ARBA" id="ARBA00004711"/>
    </source>
</evidence>
<dbReference type="Pfam" id="PF01300">
    <property type="entry name" value="Sua5_yciO_yrdC"/>
    <property type="match status" value="1"/>
</dbReference>
<dbReference type="Pfam" id="PF22521">
    <property type="entry name" value="HypF_C_2"/>
    <property type="match status" value="1"/>
</dbReference>
<dbReference type="SUPFAM" id="SSF55821">
    <property type="entry name" value="YrdC/RibB"/>
    <property type="match status" value="1"/>
</dbReference>
<dbReference type="GO" id="GO:0003725">
    <property type="term" value="F:double-stranded RNA binding"/>
    <property type="evidence" value="ECO:0007669"/>
    <property type="project" value="InterPro"/>
</dbReference>
<evidence type="ECO:0000259" key="12">
    <source>
        <dbReference type="PROSITE" id="PS51163"/>
    </source>
</evidence>
<dbReference type="Proteomes" id="UP000295781">
    <property type="component" value="Chromosome"/>
</dbReference>
<dbReference type="UniPathway" id="UPA00335"/>
<dbReference type="InterPro" id="IPR041440">
    <property type="entry name" value="HypF_C"/>
</dbReference>
<dbReference type="Pfam" id="PF17788">
    <property type="entry name" value="HypF_C"/>
    <property type="match status" value="1"/>
</dbReference>
<dbReference type="SUPFAM" id="SSF54975">
    <property type="entry name" value="Acylphosphatase/BLUF domain-like"/>
    <property type="match status" value="1"/>
</dbReference>
<comment type="catalytic activity">
    <reaction evidence="7">
        <text>C-terminal L-cysteinyl-[HypE protein] + carbamoyl phosphate + ATP + H2O = C-terminal S-carboxamide-L-cysteinyl-[HypE protein] + AMP + phosphate + diphosphate + H(+)</text>
        <dbReference type="Rhea" id="RHEA:55636"/>
        <dbReference type="Rhea" id="RHEA-COMP:14247"/>
        <dbReference type="Rhea" id="RHEA-COMP:14392"/>
        <dbReference type="ChEBI" id="CHEBI:15377"/>
        <dbReference type="ChEBI" id="CHEBI:15378"/>
        <dbReference type="ChEBI" id="CHEBI:30616"/>
        <dbReference type="ChEBI" id="CHEBI:33019"/>
        <dbReference type="ChEBI" id="CHEBI:43474"/>
        <dbReference type="ChEBI" id="CHEBI:58228"/>
        <dbReference type="ChEBI" id="CHEBI:76913"/>
        <dbReference type="ChEBI" id="CHEBI:139126"/>
        <dbReference type="ChEBI" id="CHEBI:456215"/>
    </reaction>
</comment>
<comment type="catalytic activity">
    <reaction evidence="9">
        <text>an acyl phosphate + H2O = a carboxylate + phosphate + H(+)</text>
        <dbReference type="Rhea" id="RHEA:14965"/>
        <dbReference type="ChEBI" id="CHEBI:15377"/>
        <dbReference type="ChEBI" id="CHEBI:15378"/>
        <dbReference type="ChEBI" id="CHEBI:29067"/>
        <dbReference type="ChEBI" id="CHEBI:43474"/>
        <dbReference type="ChEBI" id="CHEBI:59918"/>
        <dbReference type="EC" id="3.6.1.7"/>
    </reaction>
</comment>
<dbReference type="PROSITE" id="PS51160">
    <property type="entry name" value="ACYLPHOSPHATASE_3"/>
    <property type="match status" value="1"/>
</dbReference>
<dbReference type="PANTHER" id="PTHR42959:SF1">
    <property type="entry name" value="CARBAMOYLTRANSFERASE HYPF"/>
    <property type="match status" value="1"/>
</dbReference>
<feature type="domain" description="YrdC-like" evidence="12">
    <location>
        <begin position="200"/>
        <end position="384"/>
    </location>
</feature>
<evidence type="ECO:0000256" key="5">
    <source>
        <dbReference type="ARBA" id="ARBA00022771"/>
    </source>
</evidence>
<evidence type="ECO:0000256" key="10">
    <source>
        <dbReference type="SAM" id="MobiDB-lite"/>
    </source>
</evidence>
<dbReference type="PANTHER" id="PTHR42959">
    <property type="entry name" value="CARBAMOYLTRANSFERASE"/>
    <property type="match status" value="1"/>
</dbReference>
<comment type="similarity">
    <text evidence="2 8">Belongs to the carbamoyltransferase HypF family.</text>
</comment>
<keyword evidence="3" id="KW-0436">Ligase</keyword>
<dbReference type="InterPro" id="IPR004421">
    <property type="entry name" value="Carbamoyltransferase_HypF"/>
</dbReference>
<gene>
    <name evidence="13" type="primary">hypF</name>
    <name evidence="13" type="ORF">SOCEGT47_047810</name>
</gene>
<dbReference type="InterPro" id="IPR006070">
    <property type="entry name" value="Sua5-like_dom"/>
</dbReference>
<dbReference type="InterPro" id="IPR001792">
    <property type="entry name" value="Acylphosphatase-like_dom"/>
</dbReference>
<evidence type="ECO:0000256" key="6">
    <source>
        <dbReference type="ARBA" id="ARBA00022833"/>
    </source>
</evidence>
<proteinExistence type="inferred from homology"/>
<evidence type="ECO:0000256" key="8">
    <source>
        <dbReference type="PIRNR" id="PIRNR006256"/>
    </source>
</evidence>
<evidence type="ECO:0000256" key="9">
    <source>
        <dbReference type="PROSITE-ProRule" id="PRU00520"/>
    </source>
</evidence>
<dbReference type="GO" id="GO:0003998">
    <property type="term" value="F:acylphosphatase activity"/>
    <property type="evidence" value="ECO:0007669"/>
    <property type="project" value="UniProtKB-EC"/>
</dbReference>
<dbReference type="GO" id="GO:0016874">
    <property type="term" value="F:ligase activity"/>
    <property type="evidence" value="ECO:0007669"/>
    <property type="project" value="UniProtKB-UniRule"/>
</dbReference>
<dbReference type="AlphaFoldDB" id="A0A4P2Q4D0"/>
<reference evidence="13 14" key="1">
    <citation type="submission" date="2015-09" db="EMBL/GenBank/DDBJ databases">
        <title>Sorangium comparison.</title>
        <authorList>
            <person name="Zaburannyi N."/>
            <person name="Bunk B."/>
            <person name="Overmann J."/>
            <person name="Mueller R."/>
        </authorList>
    </citation>
    <scope>NUCLEOTIDE SEQUENCE [LARGE SCALE GENOMIC DNA]</scope>
    <source>
        <strain evidence="13 14">So ceGT47</strain>
    </source>
</reference>
<dbReference type="Gene3D" id="3.30.420.360">
    <property type="match status" value="1"/>
</dbReference>
<dbReference type="InterPro" id="IPR036046">
    <property type="entry name" value="Acylphosphatase-like_dom_sf"/>
</dbReference>
<dbReference type="Pfam" id="PF00708">
    <property type="entry name" value="Acylphosphatase"/>
    <property type="match status" value="1"/>
</dbReference>
<dbReference type="EC" id="6.2.-.-" evidence="8"/>
<dbReference type="InterPro" id="IPR017945">
    <property type="entry name" value="DHBP_synth_RibB-like_a/b_dom"/>
</dbReference>
<feature type="domain" description="Acylphosphatase-like" evidence="11">
    <location>
        <begin position="3"/>
        <end position="89"/>
    </location>
</feature>
<dbReference type="Gene3D" id="3.30.420.40">
    <property type="match status" value="1"/>
</dbReference>
<evidence type="ECO:0000313" key="13">
    <source>
        <dbReference type="EMBL" id="AUX24244.1"/>
    </source>
</evidence>
<name>A0A4P2Q4D0_SORCE</name>